<sequence>MHSSPTTQIPSPAPGFATTNQSQTTHAQNAKSPGAERPLADIISDQFPPFDAQTLVCQPFENEAVRDAKFEEELGGMLLKAILETHAWAAARPKHEAALETQKLEDQISQIMATEREQGMCSPAPSTSSSFFRLRIVEQTRERLGEFVRRMKTALAALTGTPF</sequence>
<organism evidence="2 3">
    <name type="scientific">Galerina marginata (strain CBS 339.88)</name>
    <dbReference type="NCBI Taxonomy" id="685588"/>
    <lineage>
        <taxon>Eukaryota</taxon>
        <taxon>Fungi</taxon>
        <taxon>Dikarya</taxon>
        <taxon>Basidiomycota</taxon>
        <taxon>Agaricomycotina</taxon>
        <taxon>Agaricomycetes</taxon>
        <taxon>Agaricomycetidae</taxon>
        <taxon>Agaricales</taxon>
        <taxon>Agaricineae</taxon>
        <taxon>Strophariaceae</taxon>
        <taxon>Galerina</taxon>
    </lineage>
</organism>
<dbReference type="HOGENOM" id="CLU_129979_0_0_1"/>
<dbReference type="AlphaFoldDB" id="A0A067TMB4"/>
<evidence type="ECO:0000313" key="3">
    <source>
        <dbReference type="Proteomes" id="UP000027222"/>
    </source>
</evidence>
<reference evidence="3" key="1">
    <citation type="journal article" date="2014" name="Proc. Natl. Acad. Sci. U.S.A.">
        <title>Extensive sampling of basidiomycete genomes demonstrates inadequacy of the white-rot/brown-rot paradigm for wood decay fungi.</title>
        <authorList>
            <person name="Riley R."/>
            <person name="Salamov A.A."/>
            <person name="Brown D.W."/>
            <person name="Nagy L.G."/>
            <person name="Floudas D."/>
            <person name="Held B.W."/>
            <person name="Levasseur A."/>
            <person name="Lombard V."/>
            <person name="Morin E."/>
            <person name="Otillar R."/>
            <person name="Lindquist E.A."/>
            <person name="Sun H."/>
            <person name="LaButti K.M."/>
            <person name="Schmutz J."/>
            <person name="Jabbour D."/>
            <person name="Luo H."/>
            <person name="Baker S.E."/>
            <person name="Pisabarro A.G."/>
            <person name="Walton J.D."/>
            <person name="Blanchette R.A."/>
            <person name="Henrissat B."/>
            <person name="Martin F."/>
            <person name="Cullen D."/>
            <person name="Hibbett D.S."/>
            <person name="Grigoriev I.V."/>
        </authorList>
    </citation>
    <scope>NUCLEOTIDE SEQUENCE [LARGE SCALE GENOMIC DNA]</scope>
    <source>
        <strain evidence="3">CBS 339.88</strain>
    </source>
</reference>
<keyword evidence="3" id="KW-1185">Reference proteome</keyword>
<feature type="compositionally biased region" description="Polar residues" evidence="1">
    <location>
        <begin position="1"/>
        <end position="10"/>
    </location>
</feature>
<evidence type="ECO:0000313" key="2">
    <source>
        <dbReference type="EMBL" id="KDR80103.1"/>
    </source>
</evidence>
<feature type="compositionally biased region" description="Polar residues" evidence="1">
    <location>
        <begin position="17"/>
        <end position="31"/>
    </location>
</feature>
<dbReference type="EMBL" id="KL142372">
    <property type="protein sequence ID" value="KDR80103.1"/>
    <property type="molecule type" value="Genomic_DNA"/>
</dbReference>
<protein>
    <submittedName>
        <fullName evidence="2">Uncharacterized protein</fullName>
    </submittedName>
</protein>
<accession>A0A067TMB4</accession>
<feature type="region of interest" description="Disordered" evidence="1">
    <location>
        <begin position="1"/>
        <end position="38"/>
    </location>
</feature>
<name>A0A067TMB4_GALM3</name>
<evidence type="ECO:0000256" key="1">
    <source>
        <dbReference type="SAM" id="MobiDB-lite"/>
    </source>
</evidence>
<dbReference type="STRING" id="685588.A0A067TMB4"/>
<proteinExistence type="predicted"/>
<dbReference type="OrthoDB" id="3224400at2759"/>
<gene>
    <name evidence="2" type="ORF">GALMADRAFT_61822</name>
</gene>
<dbReference type="Proteomes" id="UP000027222">
    <property type="component" value="Unassembled WGS sequence"/>
</dbReference>